<evidence type="ECO:0000256" key="1">
    <source>
        <dbReference type="SAM" id="MobiDB-lite"/>
    </source>
</evidence>
<gene>
    <name evidence="2" type="ORF">COLO4_28776</name>
</gene>
<keyword evidence="3" id="KW-1185">Reference proteome</keyword>
<dbReference type="AlphaFoldDB" id="A0A1R3HIG0"/>
<proteinExistence type="predicted"/>
<dbReference type="STRING" id="93759.A0A1R3HIG0"/>
<evidence type="ECO:0000313" key="3">
    <source>
        <dbReference type="Proteomes" id="UP000187203"/>
    </source>
</evidence>
<dbReference type="OrthoDB" id="10256524at2759"/>
<sequence length="110" mass="12471">MFEIPTVGDDSPLRVYPNGNDGSPPPPSSISSLNLKLTTTSPLLAFFDFEEVQWEDSPSRLLLRPKSSEYPKYTPLLVKILDSLLSRGDIGDKIHHYEEVSFYFLKKKIV</sequence>
<name>A0A1R3HIG0_9ROSI</name>
<reference evidence="3" key="1">
    <citation type="submission" date="2013-09" db="EMBL/GenBank/DDBJ databases">
        <title>Corchorus olitorius genome sequencing.</title>
        <authorList>
            <person name="Alam M."/>
            <person name="Haque M.S."/>
            <person name="Islam M.S."/>
            <person name="Emdad E.M."/>
            <person name="Islam M.M."/>
            <person name="Ahmed B."/>
            <person name="Halim A."/>
            <person name="Hossen Q.M.M."/>
            <person name="Hossain M.Z."/>
            <person name="Ahmed R."/>
            <person name="Khan M.M."/>
            <person name="Islam R."/>
            <person name="Rashid M.M."/>
            <person name="Khan S.A."/>
            <person name="Rahman M.S."/>
            <person name="Alam M."/>
            <person name="Yahiya A.S."/>
            <person name="Khan M.S."/>
            <person name="Azam M.S."/>
            <person name="Haque T."/>
            <person name="Lashkar M.Z.H."/>
            <person name="Akhand A.I."/>
            <person name="Morshed G."/>
            <person name="Roy S."/>
            <person name="Uddin K.S."/>
            <person name="Rabeya T."/>
            <person name="Hossain A.S."/>
            <person name="Chowdhury A."/>
            <person name="Snigdha A.R."/>
            <person name="Mortoza M.S."/>
            <person name="Matin S.A."/>
            <person name="Hoque S.M.E."/>
            <person name="Islam M.K."/>
            <person name="Roy D.K."/>
            <person name="Haider R."/>
            <person name="Moosa M.M."/>
            <person name="Elias S.M."/>
            <person name="Hasan A.M."/>
            <person name="Jahan S."/>
            <person name="Shafiuddin M."/>
            <person name="Mahmood N."/>
            <person name="Shommy N.S."/>
        </authorList>
    </citation>
    <scope>NUCLEOTIDE SEQUENCE [LARGE SCALE GENOMIC DNA]</scope>
    <source>
        <strain evidence="3">cv. O-4</strain>
    </source>
</reference>
<dbReference type="EMBL" id="AWUE01020045">
    <property type="protein sequence ID" value="OMO70085.1"/>
    <property type="molecule type" value="Genomic_DNA"/>
</dbReference>
<dbReference type="Proteomes" id="UP000187203">
    <property type="component" value="Unassembled WGS sequence"/>
</dbReference>
<evidence type="ECO:0000313" key="2">
    <source>
        <dbReference type="EMBL" id="OMO70085.1"/>
    </source>
</evidence>
<accession>A0A1R3HIG0</accession>
<feature type="region of interest" description="Disordered" evidence="1">
    <location>
        <begin position="1"/>
        <end position="32"/>
    </location>
</feature>
<comment type="caution">
    <text evidence="2">The sequence shown here is derived from an EMBL/GenBank/DDBJ whole genome shotgun (WGS) entry which is preliminary data.</text>
</comment>
<organism evidence="2 3">
    <name type="scientific">Corchorus olitorius</name>
    <dbReference type="NCBI Taxonomy" id="93759"/>
    <lineage>
        <taxon>Eukaryota</taxon>
        <taxon>Viridiplantae</taxon>
        <taxon>Streptophyta</taxon>
        <taxon>Embryophyta</taxon>
        <taxon>Tracheophyta</taxon>
        <taxon>Spermatophyta</taxon>
        <taxon>Magnoliopsida</taxon>
        <taxon>eudicotyledons</taxon>
        <taxon>Gunneridae</taxon>
        <taxon>Pentapetalae</taxon>
        <taxon>rosids</taxon>
        <taxon>malvids</taxon>
        <taxon>Malvales</taxon>
        <taxon>Malvaceae</taxon>
        <taxon>Grewioideae</taxon>
        <taxon>Apeibeae</taxon>
        <taxon>Corchorus</taxon>
    </lineage>
</organism>
<protein>
    <submittedName>
        <fullName evidence="2">Uncharacterized protein</fullName>
    </submittedName>
</protein>